<dbReference type="STRING" id="146817.SAMN04488502_101813"/>
<evidence type="ECO:0000313" key="9">
    <source>
        <dbReference type="Proteomes" id="UP000214880"/>
    </source>
</evidence>
<dbReference type="InterPro" id="IPR051790">
    <property type="entry name" value="Cytochrome_c-biogenesis_DsbD"/>
</dbReference>
<gene>
    <name evidence="8" type="ORF">SAMN04488502_101813</name>
</gene>
<dbReference type="InterPro" id="IPR003834">
    <property type="entry name" value="Cyt_c_assmbl_TM_dom"/>
</dbReference>
<organism evidence="8 9">
    <name type="scientific">Dendrosporobacter quercicolus</name>
    <dbReference type="NCBI Taxonomy" id="146817"/>
    <lineage>
        <taxon>Bacteria</taxon>
        <taxon>Bacillati</taxon>
        <taxon>Bacillota</taxon>
        <taxon>Negativicutes</taxon>
        <taxon>Selenomonadales</taxon>
        <taxon>Sporomusaceae</taxon>
        <taxon>Dendrosporobacter</taxon>
    </lineage>
</organism>
<dbReference type="PANTHER" id="PTHR31272">
    <property type="entry name" value="CYTOCHROME C-TYPE BIOGENESIS PROTEIN HI_1454-RELATED"/>
    <property type="match status" value="1"/>
</dbReference>
<dbReference type="GO" id="GO:0016020">
    <property type="term" value="C:membrane"/>
    <property type="evidence" value="ECO:0007669"/>
    <property type="project" value="UniProtKB-SubCell"/>
</dbReference>
<evidence type="ECO:0000256" key="6">
    <source>
        <dbReference type="SAM" id="Phobius"/>
    </source>
</evidence>
<feature type="transmembrane region" description="Helical" evidence="6">
    <location>
        <begin position="201"/>
        <end position="219"/>
    </location>
</feature>
<evidence type="ECO:0000313" key="8">
    <source>
        <dbReference type="EMBL" id="SDL78231.1"/>
    </source>
</evidence>
<keyword evidence="3 6" id="KW-0812">Transmembrane</keyword>
<name>A0A1G9MW39_9FIRM</name>
<reference evidence="8 9" key="1">
    <citation type="submission" date="2016-10" db="EMBL/GenBank/DDBJ databases">
        <authorList>
            <person name="de Groot N.N."/>
        </authorList>
    </citation>
    <scope>NUCLEOTIDE SEQUENCE [LARGE SCALE GENOMIC DNA]</scope>
    <source>
        <strain evidence="8 9">DSM 1736</strain>
    </source>
</reference>
<keyword evidence="4 6" id="KW-1133">Transmembrane helix</keyword>
<evidence type="ECO:0000259" key="7">
    <source>
        <dbReference type="Pfam" id="PF02683"/>
    </source>
</evidence>
<dbReference type="GO" id="GO:0017004">
    <property type="term" value="P:cytochrome complex assembly"/>
    <property type="evidence" value="ECO:0007669"/>
    <property type="project" value="InterPro"/>
</dbReference>
<evidence type="ECO:0000256" key="5">
    <source>
        <dbReference type="ARBA" id="ARBA00023136"/>
    </source>
</evidence>
<feature type="transmembrane region" description="Helical" evidence="6">
    <location>
        <begin position="45"/>
        <end position="71"/>
    </location>
</feature>
<feature type="transmembrane region" description="Helical" evidence="6">
    <location>
        <begin position="83"/>
        <end position="104"/>
    </location>
</feature>
<keyword evidence="5 6" id="KW-0472">Membrane</keyword>
<dbReference type="Pfam" id="PF02683">
    <property type="entry name" value="DsbD_TM"/>
    <property type="match status" value="1"/>
</dbReference>
<protein>
    <submittedName>
        <fullName evidence="8">Cytochrome c-type biogenesis protein</fullName>
    </submittedName>
</protein>
<dbReference type="Proteomes" id="UP000214880">
    <property type="component" value="Unassembled WGS sequence"/>
</dbReference>
<dbReference type="RefSeq" id="WP_092068589.1">
    <property type="nucleotide sequence ID" value="NZ_FNHB01000001.1"/>
</dbReference>
<feature type="transmembrane region" description="Helical" evidence="6">
    <location>
        <begin position="162"/>
        <end position="181"/>
    </location>
</feature>
<dbReference type="PANTHER" id="PTHR31272:SF4">
    <property type="entry name" value="CYTOCHROME C-TYPE BIOGENESIS PROTEIN HI_1454-RELATED"/>
    <property type="match status" value="1"/>
</dbReference>
<sequence>MTENVSLAAAFAAGIVSVLSPCVIPVLPSYAACLTGTATGRGKVVMNAVCFLGGFTAVFIVMGATASLLGQLFSQYQEFIRKFAAIFMMMMGGQLAGLFSFSGLNRDYRPLLPSSGQLAGCFRAFVLGAAITTGWTPCIGPVLATVLLYAGSTASLKISIGLLLAYAAGFAIPFLALTVLLNQIRDRLKKAAHLLPYIQKAAGVVILITGILLYFNVWIKLIGVVA</sequence>
<proteinExistence type="inferred from homology"/>
<evidence type="ECO:0000256" key="4">
    <source>
        <dbReference type="ARBA" id="ARBA00022989"/>
    </source>
</evidence>
<feature type="transmembrane region" description="Helical" evidence="6">
    <location>
        <begin position="124"/>
        <end position="150"/>
    </location>
</feature>
<dbReference type="OrthoDB" id="9809733at2"/>
<keyword evidence="9" id="KW-1185">Reference proteome</keyword>
<evidence type="ECO:0000256" key="2">
    <source>
        <dbReference type="ARBA" id="ARBA00006143"/>
    </source>
</evidence>
<evidence type="ECO:0000256" key="1">
    <source>
        <dbReference type="ARBA" id="ARBA00004141"/>
    </source>
</evidence>
<comment type="subcellular location">
    <subcellularLocation>
        <location evidence="1">Membrane</location>
        <topology evidence="1">Multi-pass membrane protein</topology>
    </subcellularLocation>
</comment>
<dbReference type="EMBL" id="FNHB01000001">
    <property type="protein sequence ID" value="SDL78231.1"/>
    <property type="molecule type" value="Genomic_DNA"/>
</dbReference>
<feature type="domain" description="Cytochrome C biogenesis protein transmembrane" evidence="7">
    <location>
        <begin position="6"/>
        <end position="214"/>
    </location>
</feature>
<comment type="similarity">
    <text evidence="2">Belongs to the DsbD family.</text>
</comment>
<dbReference type="AlphaFoldDB" id="A0A1G9MW39"/>
<evidence type="ECO:0000256" key="3">
    <source>
        <dbReference type="ARBA" id="ARBA00022692"/>
    </source>
</evidence>
<accession>A0A1G9MW39</accession>